<reference evidence="2 3" key="1">
    <citation type="submission" date="2015-09" db="EMBL/GenBank/DDBJ databases">
        <authorList>
            <person name="Jackson K.R."/>
            <person name="Lunt B.L."/>
            <person name="Fisher J.N.B."/>
            <person name="Gardner A.V."/>
            <person name="Bailey M.E."/>
            <person name="Deus L.M."/>
            <person name="Earl A.S."/>
            <person name="Gibby P.D."/>
            <person name="Hartmann K.A."/>
            <person name="Liu J.E."/>
            <person name="Manci A.M."/>
            <person name="Nielsen D.A."/>
            <person name="Solomon M.B."/>
            <person name="Breakwell D.P."/>
            <person name="Burnett S.H."/>
            <person name="Grose J.H."/>
        </authorList>
    </citation>
    <scope>NUCLEOTIDE SEQUENCE [LARGE SCALE GENOMIC DNA]</scope>
    <source>
        <strain evidence="2 3">16</strain>
    </source>
</reference>
<accession>A0A0P6VV53</accession>
<dbReference type="PANTHER" id="PTHR43194">
    <property type="entry name" value="HYDROLASE ALPHA/BETA FOLD FAMILY"/>
    <property type="match status" value="1"/>
</dbReference>
<dbReference type="EMBL" id="LJYW01000001">
    <property type="protein sequence ID" value="KPL54820.1"/>
    <property type="molecule type" value="Genomic_DNA"/>
</dbReference>
<evidence type="ECO:0000313" key="3">
    <source>
        <dbReference type="Proteomes" id="UP000048984"/>
    </source>
</evidence>
<name>A0A0P6VV53_9HYPH</name>
<dbReference type="AlphaFoldDB" id="A0A0P6VV53"/>
<dbReference type="Proteomes" id="UP000048984">
    <property type="component" value="Unassembled WGS sequence"/>
</dbReference>
<evidence type="ECO:0000313" key="2">
    <source>
        <dbReference type="EMBL" id="KPL54820.1"/>
    </source>
</evidence>
<feature type="domain" description="Serine aminopeptidase S33" evidence="1">
    <location>
        <begin position="43"/>
        <end position="253"/>
    </location>
</feature>
<organism evidence="2 3">
    <name type="scientific">Prosthecodimorpha hirschii</name>
    <dbReference type="NCBI Taxonomy" id="665126"/>
    <lineage>
        <taxon>Bacteria</taxon>
        <taxon>Pseudomonadati</taxon>
        <taxon>Pseudomonadota</taxon>
        <taxon>Alphaproteobacteria</taxon>
        <taxon>Hyphomicrobiales</taxon>
        <taxon>Ancalomicrobiaceae</taxon>
        <taxon>Prosthecodimorpha</taxon>
    </lineage>
</organism>
<keyword evidence="3" id="KW-1185">Reference proteome</keyword>
<dbReference type="RefSeq" id="WP_054360986.1">
    <property type="nucleotide sequence ID" value="NZ_LJYW01000001.1"/>
</dbReference>
<dbReference type="InterPro" id="IPR022742">
    <property type="entry name" value="Hydrolase_4"/>
</dbReference>
<gene>
    <name evidence="2" type="ORF">ABB55_23480</name>
</gene>
<dbReference type="SUPFAM" id="SSF53474">
    <property type="entry name" value="alpha/beta-Hydrolases"/>
    <property type="match status" value="1"/>
</dbReference>
<dbReference type="InterPro" id="IPR050228">
    <property type="entry name" value="Carboxylesterase_BioH"/>
</dbReference>
<comment type="caution">
    <text evidence="2">The sequence shown here is derived from an EMBL/GenBank/DDBJ whole genome shotgun (WGS) entry which is preliminary data.</text>
</comment>
<protein>
    <submittedName>
        <fullName evidence="2">Hydrolase</fullName>
    </submittedName>
</protein>
<dbReference type="PANTHER" id="PTHR43194:SF5">
    <property type="entry name" value="PIMELOYL-[ACYL-CARRIER PROTEIN] METHYL ESTER ESTERASE"/>
    <property type="match status" value="1"/>
</dbReference>
<dbReference type="Pfam" id="PF12146">
    <property type="entry name" value="Hydrolase_4"/>
    <property type="match status" value="1"/>
</dbReference>
<dbReference type="STRING" id="665126.ABB55_23480"/>
<sequence>MSPAETDAAALRLIDRPGGIRIGYRVAGDGPLVILIASTGRCAAELRPLAEALNRHGFRVARPEPRGIAPSVGPMTGVTFHDFAADFAAVIEAERAAGTGLPAIVAGHAYGTWIARTLASDRPDLIDGVVLLASGARAWPAHLSAAITAINDPATAPQDRLAALRLGFFAEGNDATEWLDGWHPAVVASQRAARAATAQEDWWSTGVAPILDLMGGADPFRPAGSERELVDEFGPRVTAAAVEGASHAMPAEKPDEAAAAIAAWWRGLHP</sequence>
<dbReference type="Gene3D" id="3.40.50.1820">
    <property type="entry name" value="alpha/beta hydrolase"/>
    <property type="match status" value="1"/>
</dbReference>
<proteinExistence type="predicted"/>
<reference evidence="2 3" key="2">
    <citation type="submission" date="2015-10" db="EMBL/GenBank/DDBJ databases">
        <title>Draft Genome Sequence of Prosthecomicrobium hirschii ATCC 27832.</title>
        <authorList>
            <person name="Daniel J."/>
            <person name="Givan S.A."/>
            <person name="Brun Y.V."/>
            <person name="Brown P.J."/>
        </authorList>
    </citation>
    <scope>NUCLEOTIDE SEQUENCE [LARGE SCALE GENOMIC DNA]</scope>
    <source>
        <strain evidence="2 3">16</strain>
    </source>
</reference>
<evidence type="ECO:0000259" key="1">
    <source>
        <dbReference type="Pfam" id="PF12146"/>
    </source>
</evidence>
<dbReference type="InterPro" id="IPR029058">
    <property type="entry name" value="AB_hydrolase_fold"/>
</dbReference>
<dbReference type="GO" id="GO:0016787">
    <property type="term" value="F:hydrolase activity"/>
    <property type="evidence" value="ECO:0007669"/>
    <property type="project" value="UniProtKB-KW"/>
</dbReference>
<keyword evidence="2" id="KW-0378">Hydrolase</keyword>